<dbReference type="AlphaFoldDB" id="A0A5P8P0L2"/>
<dbReference type="InterPro" id="IPR037682">
    <property type="entry name" value="TonB_C"/>
</dbReference>
<evidence type="ECO:0000313" key="3">
    <source>
        <dbReference type="EMBL" id="QFR49245.1"/>
    </source>
</evidence>
<evidence type="ECO:0000256" key="1">
    <source>
        <dbReference type="SAM" id="MobiDB-lite"/>
    </source>
</evidence>
<organism evidence="3 4">
    <name type="scientific">Sulfurimonas lithotrophica</name>
    <dbReference type="NCBI Taxonomy" id="2590022"/>
    <lineage>
        <taxon>Bacteria</taxon>
        <taxon>Pseudomonadati</taxon>
        <taxon>Campylobacterota</taxon>
        <taxon>Epsilonproteobacteria</taxon>
        <taxon>Campylobacterales</taxon>
        <taxon>Sulfurimonadaceae</taxon>
        <taxon>Sulfurimonas</taxon>
    </lineage>
</organism>
<dbReference type="Proteomes" id="UP000326944">
    <property type="component" value="Chromosome"/>
</dbReference>
<sequence length="298" mass="34967">MSRSNFALFVALLIHFIFLLLFWLLGTIEFEKKPQKEQEKKIKISLKELPKKYKKSGLTKEKIPEPKIAPPMPKGSQLKKLLKEPPVKFKPKQKPKKPKLNKPTIKKPQEKKPKPIVKKIEPLPPEKPYIPLLSETNTTKILKKEDKKKKETKSLYDMLSQDNSANEKEDKKKKIKNSSSIANNIKELYGEEFGKLSPGQQKYILDNQEIMRRITQQVLNRVARVNLPNDLNVNRTNVIEFYLHPNGDISDFKFLKKSGYYILDDTTKETIEYAYSRYPRPSEKTLIRYNVFYNLARY</sequence>
<gene>
    <name evidence="3" type="ORF">FJR48_05675</name>
</gene>
<feature type="compositionally biased region" description="Basic residues" evidence="1">
    <location>
        <begin position="89"/>
        <end position="100"/>
    </location>
</feature>
<feature type="region of interest" description="Disordered" evidence="1">
    <location>
        <begin position="54"/>
        <end position="132"/>
    </location>
</feature>
<feature type="compositionally biased region" description="Basic and acidic residues" evidence="1">
    <location>
        <begin position="144"/>
        <end position="154"/>
    </location>
</feature>
<dbReference type="SUPFAM" id="SSF74653">
    <property type="entry name" value="TolA/TonB C-terminal domain"/>
    <property type="match status" value="1"/>
</dbReference>
<name>A0A5P8P0L2_9BACT</name>
<reference evidence="3 4" key="1">
    <citation type="submission" date="2019-09" db="EMBL/GenBank/DDBJ databases">
        <title>Sulfurimonas gotlandica sp. nov., a chemoautotrophic and psychrotolerant epsilonproteobacterium isolated from a pelagic redoxcline, and an emended description of the genus Sulfurimonas.</title>
        <authorList>
            <person name="Wang S."/>
            <person name="Jiang L."/>
            <person name="Shao S."/>
        </authorList>
    </citation>
    <scope>NUCLEOTIDE SEQUENCE [LARGE SCALE GENOMIC DNA]</scope>
    <source>
        <strain evidence="3 4">GYSZ_1</strain>
    </source>
</reference>
<proteinExistence type="predicted"/>
<dbReference type="KEGG" id="sulg:FJR48_05675"/>
<dbReference type="EMBL" id="CP043617">
    <property type="protein sequence ID" value="QFR49245.1"/>
    <property type="molecule type" value="Genomic_DNA"/>
</dbReference>
<dbReference type="RefSeq" id="WP_152307188.1">
    <property type="nucleotide sequence ID" value="NZ_CP043617.1"/>
</dbReference>
<dbReference type="Gene3D" id="3.30.1150.10">
    <property type="match status" value="1"/>
</dbReference>
<dbReference type="OrthoDB" id="5349195at2"/>
<dbReference type="GO" id="GO:0055085">
    <property type="term" value="P:transmembrane transport"/>
    <property type="evidence" value="ECO:0007669"/>
    <property type="project" value="InterPro"/>
</dbReference>
<dbReference type="PROSITE" id="PS52015">
    <property type="entry name" value="TONB_CTD"/>
    <property type="match status" value="1"/>
</dbReference>
<feature type="domain" description="TonB C-terminal" evidence="2">
    <location>
        <begin position="209"/>
        <end position="298"/>
    </location>
</feature>
<feature type="region of interest" description="Disordered" evidence="1">
    <location>
        <begin position="144"/>
        <end position="176"/>
    </location>
</feature>
<evidence type="ECO:0000259" key="2">
    <source>
        <dbReference type="PROSITE" id="PS52015"/>
    </source>
</evidence>
<protein>
    <submittedName>
        <fullName evidence="3">Energy transducer TonB</fullName>
    </submittedName>
</protein>
<keyword evidence="4" id="KW-1185">Reference proteome</keyword>
<evidence type="ECO:0000313" key="4">
    <source>
        <dbReference type="Proteomes" id="UP000326944"/>
    </source>
</evidence>
<accession>A0A5P8P0L2</accession>
<feature type="compositionally biased region" description="Basic and acidic residues" evidence="1">
    <location>
        <begin position="107"/>
        <end position="121"/>
    </location>
</feature>